<keyword evidence="2" id="KW-1185">Reference proteome</keyword>
<evidence type="ECO:0000313" key="1">
    <source>
        <dbReference type="EMBL" id="KAH7988878.1"/>
    </source>
</evidence>
<dbReference type="Proteomes" id="UP000827872">
    <property type="component" value="Linkage Group LG10"/>
</dbReference>
<reference evidence="1" key="1">
    <citation type="submission" date="2021-08" db="EMBL/GenBank/DDBJ databases">
        <title>The first chromosome-level gecko genome reveals the dynamic sex chromosomes of Neotropical dwarf geckos (Sphaerodactylidae: Sphaerodactylus).</title>
        <authorList>
            <person name="Pinto B.J."/>
            <person name="Keating S.E."/>
            <person name="Gamble T."/>
        </authorList>
    </citation>
    <scope>NUCLEOTIDE SEQUENCE</scope>
    <source>
        <strain evidence="1">TG3544</strain>
    </source>
</reference>
<dbReference type="EMBL" id="CM037623">
    <property type="protein sequence ID" value="KAH7988878.1"/>
    <property type="molecule type" value="Genomic_DNA"/>
</dbReference>
<proteinExistence type="predicted"/>
<gene>
    <name evidence="1" type="ORF">K3G42_023361</name>
</gene>
<name>A0ACB8E9F7_9SAUR</name>
<evidence type="ECO:0000313" key="2">
    <source>
        <dbReference type="Proteomes" id="UP000827872"/>
    </source>
</evidence>
<protein>
    <submittedName>
        <fullName evidence="1">Uncharacterized protein</fullName>
    </submittedName>
</protein>
<sequence length="98" mass="10692">MLKASHRRHESPVLRMGKILSCDWLAGRVEATEIPHSAGFSLSATQVRQLTQLPSRAQKFNGEGGGNCSANHSQGVVWLLQPSVTLACFDQSVEAYLQ</sequence>
<accession>A0ACB8E9F7</accession>
<organism evidence="1 2">
    <name type="scientific">Sphaerodactylus townsendi</name>
    <dbReference type="NCBI Taxonomy" id="933632"/>
    <lineage>
        <taxon>Eukaryota</taxon>
        <taxon>Metazoa</taxon>
        <taxon>Chordata</taxon>
        <taxon>Craniata</taxon>
        <taxon>Vertebrata</taxon>
        <taxon>Euteleostomi</taxon>
        <taxon>Lepidosauria</taxon>
        <taxon>Squamata</taxon>
        <taxon>Bifurcata</taxon>
        <taxon>Gekkota</taxon>
        <taxon>Sphaerodactylidae</taxon>
        <taxon>Sphaerodactylus</taxon>
    </lineage>
</organism>
<comment type="caution">
    <text evidence="1">The sequence shown here is derived from an EMBL/GenBank/DDBJ whole genome shotgun (WGS) entry which is preliminary data.</text>
</comment>